<evidence type="ECO:0000256" key="5">
    <source>
        <dbReference type="ARBA" id="ARBA00023242"/>
    </source>
</evidence>
<feature type="region of interest" description="Disordered" evidence="6">
    <location>
        <begin position="1"/>
        <end position="48"/>
    </location>
</feature>
<reference evidence="8 9" key="1">
    <citation type="journal article" date="2021" name="Commun. Biol.">
        <title>The genome of Shorea leprosula (Dipterocarpaceae) highlights the ecological relevance of drought in aseasonal tropical rainforests.</title>
        <authorList>
            <person name="Ng K.K.S."/>
            <person name="Kobayashi M.J."/>
            <person name="Fawcett J.A."/>
            <person name="Hatakeyama M."/>
            <person name="Paape T."/>
            <person name="Ng C.H."/>
            <person name="Ang C.C."/>
            <person name="Tnah L.H."/>
            <person name="Lee C.T."/>
            <person name="Nishiyama T."/>
            <person name="Sese J."/>
            <person name="O'Brien M.J."/>
            <person name="Copetti D."/>
            <person name="Mohd Noor M.I."/>
            <person name="Ong R.C."/>
            <person name="Putra M."/>
            <person name="Sireger I.Z."/>
            <person name="Indrioko S."/>
            <person name="Kosugi Y."/>
            <person name="Izuno A."/>
            <person name="Isagi Y."/>
            <person name="Lee S.L."/>
            <person name="Shimizu K.K."/>
        </authorList>
    </citation>
    <scope>NUCLEOTIDE SEQUENCE [LARGE SCALE GENOMIC DNA]</scope>
    <source>
        <strain evidence="8">214</strain>
    </source>
</reference>
<keyword evidence="9" id="KW-1185">Reference proteome</keyword>
<keyword evidence="4" id="KW-0804">Transcription</keyword>
<dbReference type="AlphaFoldDB" id="A0AAV5MIT6"/>
<feature type="compositionally biased region" description="Basic and acidic residues" evidence="6">
    <location>
        <begin position="1"/>
        <end position="12"/>
    </location>
</feature>
<comment type="similarity">
    <text evidence="1">Belongs to the bZIP family.</text>
</comment>
<evidence type="ECO:0000313" key="9">
    <source>
        <dbReference type="Proteomes" id="UP001054252"/>
    </source>
</evidence>
<feature type="compositionally biased region" description="Polar residues" evidence="6">
    <location>
        <begin position="68"/>
        <end position="86"/>
    </location>
</feature>
<feature type="region of interest" description="Disordered" evidence="6">
    <location>
        <begin position="63"/>
        <end position="86"/>
    </location>
</feature>
<keyword evidence="3" id="KW-0238">DNA-binding</keyword>
<name>A0AAV5MIT6_9ROSI</name>
<gene>
    <name evidence="8" type="ORF">SLEP1_g56449</name>
</gene>
<proteinExistence type="inferred from homology"/>
<organism evidence="8 9">
    <name type="scientific">Rubroshorea leprosula</name>
    <dbReference type="NCBI Taxonomy" id="152421"/>
    <lineage>
        <taxon>Eukaryota</taxon>
        <taxon>Viridiplantae</taxon>
        <taxon>Streptophyta</taxon>
        <taxon>Embryophyta</taxon>
        <taxon>Tracheophyta</taxon>
        <taxon>Spermatophyta</taxon>
        <taxon>Magnoliopsida</taxon>
        <taxon>eudicotyledons</taxon>
        <taxon>Gunneridae</taxon>
        <taxon>Pentapetalae</taxon>
        <taxon>rosids</taxon>
        <taxon>malvids</taxon>
        <taxon>Malvales</taxon>
        <taxon>Dipterocarpaceae</taxon>
        <taxon>Rubroshorea</taxon>
    </lineage>
</organism>
<dbReference type="EMBL" id="BPVZ01000315">
    <property type="protein sequence ID" value="GKV49715.1"/>
    <property type="molecule type" value="Genomic_DNA"/>
</dbReference>
<keyword evidence="2" id="KW-0805">Transcription regulation</keyword>
<dbReference type="PANTHER" id="PTHR46408">
    <property type="entry name" value="BASIC LEUCINE ZIPPER 63"/>
    <property type="match status" value="1"/>
</dbReference>
<dbReference type="PANTHER" id="PTHR46408:SF10">
    <property type="entry name" value="BASIC LEUCINE ZIPPER 63"/>
    <property type="match status" value="1"/>
</dbReference>
<evidence type="ECO:0000256" key="6">
    <source>
        <dbReference type="SAM" id="MobiDB-lite"/>
    </source>
</evidence>
<keyword evidence="7" id="KW-1133">Transmembrane helix</keyword>
<feature type="transmembrane region" description="Helical" evidence="7">
    <location>
        <begin position="150"/>
        <end position="170"/>
    </location>
</feature>
<evidence type="ECO:0000256" key="4">
    <source>
        <dbReference type="ARBA" id="ARBA00023163"/>
    </source>
</evidence>
<keyword evidence="5" id="KW-0539">Nucleus</keyword>
<keyword evidence="7" id="KW-0812">Transmembrane</keyword>
<protein>
    <submittedName>
        <fullName evidence="8">Uncharacterized protein</fullName>
    </submittedName>
</protein>
<evidence type="ECO:0000256" key="2">
    <source>
        <dbReference type="ARBA" id="ARBA00023015"/>
    </source>
</evidence>
<sequence length="206" mass="22348">MDRVFSVDEISDHQFWPSPPSPPSSSLPSSTTAAAVADEPSSKINRSSSEWAFQRLIQEVSEAKKVQGENNPELNQSPPKDATGTSCVTEVSTNVKSTSIEKNGGTEAFNGGAPKIPVDSDEYQAFLKNKLNLACAAVALSRVSLHIAQFGSSFVFLFLYFCSLVFTSGLNIDAGKLKGRKFLNLFPFSLLLIFILIISLLLVYCC</sequence>
<dbReference type="Proteomes" id="UP001054252">
    <property type="component" value="Unassembled WGS sequence"/>
</dbReference>
<feature type="transmembrane region" description="Helical" evidence="7">
    <location>
        <begin position="182"/>
        <end position="204"/>
    </location>
</feature>
<comment type="caution">
    <text evidence="8">The sequence shown here is derived from an EMBL/GenBank/DDBJ whole genome shotgun (WGS) entry which is preliminary data.</text>
</comment>
<evidence type="ECO:0000256" key="7">
    <source>
        <dbReference type="SAM" id="Phobius"/>
    </source>
</evidence>
<evidence type="ECO:0000256" key="1">
    <source>
        <dbReference type="ARBA" id="ARBA00007163"/>
    </source>
</evidence>
<evidence type="ECO:0000256" key="3">
    <source>
        <dbReference type="ARBA" id="ARBA00023125"/>
    </source>
</evidence>
<accession>A0AAV5MIT6</accession>
<keyword evidence="7" id="KW-0472">Membrane</keyword>
<dbReference type="GO" id="GO:0003677">
    <property type="term" value="F:DNA binding"/>
    <property type="evidence" value="ECO:0007669"/>
    <property type="project" value="UniProtKB-KW"/>
</dbReference>
<evidence type="ECO:0000313" key="8">
    <source>
        <dbReference type="EMBL" id="GKV49715.1"/>
    </source>
</evidence>